<dbReference type="PANTHER" id="PTHR23407">
    <property type="entry name" value="ATPASE INHIBITOR/5-FORMYLTETRAHYDROFOLATE CYCLO-LIGASE"/>
    <property type="match status" value="1"/>
</dbReference>
<keyword evidence="6" id="KW-1185">Reference proteome</keyword>
<dbReference type="Pfam" id="PF01812">
    <property type="entry name" value="5-FTHF_cyc-lig"/>
    <property type="match status" value="1"/>
</dbReference>
<dbReference type="Proteomes" id="UP001597018">
    <property type="component" value="Unassembled WGS sequence"/>
</dbReference>
<evidence type="ECO:0000313" key="5">
    <source>
        <dbReference type="EMBL" id="MFD0919106.1"/>
    </source>
</evidence>
<keyword evidence="5" id="KW-0436">Ligase</keyword>
<keyword evidence="4" id="KW-0460">Magnesium</keyword>
<comment type="catalytic activity">
    <reaction evidence="4">
        <text>(6S)-5-formyl-5,6,7,8-tetrahydrofolate + ATP = (6R)-5,10-methenyltetrahydrofolate + ADP + phosphate</text>
        <dbReference type="Rhea" id="RHEA:10488"/>
        <dbReference type="ChEBI" id="CHEBI:30616"/>
        <dbReference type="ChEBI" id="CHEBI:43474"/>
        <dbReference type="ChEBI" id="CHEBI:57455"/>
        <dbReference type="ChEBI" id="CHEBI:57457"/>
        <dbReference type="ChEBI" id="CHEBI:456216"/>
        <dbReference type="EC" id="6.3.3.2"/>
    </reaction>
</comment>
<comment type="cofactor">
    <cofactor evidence="4">
        <name>Mg(2+)</name>
        <dbReference type="ChEBI" id="CHEBI:18420"/>
    </cofactor>
</comment>
<dbReference type="PIRSF" id="PIRSF006806">
    <property type="entry name" value="FTHF_cligase"/>
    <property type="match status" value="1"/>
</dbReference>
<comment type="similarity">
    <text evidence="1 4">Belongs to the 5-formyltetrahydrofolate cyclo-ligase family.</text>
</comment>
<evidence type="ECO:0000313" key="6">
    <source>
        <dbReference type="Proteomes" id="UP001597018"/>
    </source>
</evidence>
<dbReference type="EC" id="6.3.3.2" evidence="4"/>
<gene>
    <name evidence="5" type="ORF">ACFQ16_05050</name>
</gene>
<dbReference type="Gene3D" id="3.40.50.10420">
    <property type="entry name" value="NagB/RpiA/CoA transferase-like"/>
    <property type="match status" value="1"/>
</dbReference>
<evidence type="ECO:0000256" key="3">
    <source>
        <dbReference type="ARBA" id="ARBA00022840"/>
    </source>
</evidence>
<evidence type="ECO:0000256" key="4">
    <source>
        <dbReference type="RuleBase" id="RU361279"/>
    </source>
</evidence>
<dbReference type="NCBIfam" id="TIGR02727">
    <property type="entry name" value="MTHFS_bact"/>
    <property type="match status" value="1"/>
</dbReference>
<dbReference type="PANTHER" id="PTHR23407:SF1">
    <property type="entry name" value="5-FORMYLTETRAHYDROFOLATE CYCLO-LIGASE"/>
    <property type="match status" value="1"/>
</dbReference>
<dbReference type="RefSeq" id="WP_263250927.1">
    <property type="nucleotide sequence ID" value="NZ_BAABLT010000033.1"/>
</dbReference>
<organism evidence="5 6">
    <name type="scientific">Saccharopolyspora rosea</name>
    <dbReference type="NCBI Taxonomy" id="524884"/>
    <lineage>
        <taxon>Bacteria</taxon>
        <taxon>Bacillati</taxon>
        <taxon>Actinomycetota</taxon>
        <taxon>Actinomycetes</taxon>
        <taxon>Pseudonocardiales</taxon>
        <taxon>Pseudonocardiaceae</taxon>
        <taxon>Saccharopolyspora</taxon>
    </lineage>
</organism>
<accession>A0ABW3FQN1</accession>
<evidence type="ECO:0000256" key="1">
    <source>
        <dbReference type="ARBA" id="ARBA00010638"/>
    </source>
</evidence>
<dbReference type="GO" id="GO:0030272">
    <property type="term" value="F:5-formyltetrahydrofolate cyclo-ligase activity"/>
    <property type="evidence" value="ECO:0007669"/>
    <property type="project" value="UniProtKB-EC"/>
</dbReference>
<comment type="caution">
    <text evidence="5">The sequence shown here is derived from an EMBL/GenBank/DDBJ whole genome shotgun (WGS) entry which is preliminary data.</text>
</comment>
<sequence>MSSLGETWTTKVEWRRALRRRRRELAGTTRSAEDRALRGALLSWLRERGIRTVCGYVPVRGEPGSPETLDAVLAEGCRVLLPVVVGAEPLDWADYTGPDSLRPADLGLLEPAGPRLGQRGIAEADAVLIPALAVDHRGIRLGQGGGHYDRSLPLAAPGALLVGVVRDEEFVAQLPDEPHDVRLDAVLTPERGVVPLPVVT</sequence>
<dbReference type="EMBL" id="JBHTIW010000002">
    <property type="protein sequence ID" value="MFD0919106.1"/>
    <property type="molecule type" value="Genomic_DNA"/>
</dbReference>
<protein>
    <recommendedName>
        <fullName evidence="4">5-formyltetrahydrofolate cyclo-ligase</fullName>
        <ecNumber evidence="4">6.3.3.2</ecNumber>
    </recommendedName>
</protein>
<dbReference type="InterPro" id="IPR002698">
    <property type="entry name" value="FTHF_cligase"/>
</dbReference>
<dbReference type="SUPFAM" id="SSF100950">
    <property type="entry name" value="NagB/RpiA/CoA transferase-like"/>
    <property type="match status" value="1"/>
</dbReference>
<keyword evidence="2 4" id="KW-0547">Nucleotide-binding</keyword>
<dbReference type="InterPro" id="IPR037171">
    <property type="entry name" value="NagB/RpiA_transferase-like"/>
</dbReference>
<name>A0ABW3FQN1_9PSEU</name>
<keyword evidence="4" id="KW-0479">Metal-binding</keyword>
<dbReference type="InterPro" id="IPR024185">
    <property type="entry name" value="FTHF_cligase-like_sf"/>
</dbReference>
<proteinExistence type="inferred from homology"/>
<keyword evidence="3 4" id="KW-0067">ATP-binding</keyword>
<reference evidence="6" key="1">
    <citation type="journal article" date="2019" name="Int. J. Syst. Evol. Microbiol.">
        <title>The Global Catalogue of Microorganisms (GCM) 10K type strain sequencing project: providing services to taxonomists for standard genome sequencing and annotation.</title>
        <authorList>
            <consortium name="The Broad Institute Genomics Platform"/>
            <consortium name="The Broad Institute Genome Sequencing Center for Infectious Disease"/>
            <person name="Wu L."/>
            <person name="Ma J."/>
        </authorList>
    </citation>
    <scope>NUCLEOTIDE SEQUENCE [LARGE SCALE GENOMIC DNA]</scope>
    <source>
        <strain evidence="6">CCUG 56401</strain>
    </source>
</reference>
<evidence type="ECO:0000256" key="2">
    <source>
        <dbReference type="ARBA" id="ARBA00022741"/>
    </source>
</evidence>